<feature type="region of interest" description="Disordered" evidence="1">
    <location>
        <begin position="1"/>
        <end position="21"/>
    </location>
</feature>
<keyword evidence="3" id="KW-1185">Reference proteome</keyword>
<reference evidence="2" key="1">
    <citation type="journal article" date="2021" name="New Phytol.">
        <title>Evolutionary innovations through gain and loss of genes in the ectomycorrhizal Boletales.</title>
        <authorList>
            <person name="Wu G."/>
            <person name="Miyauchi S."/>
            <person name="Morin E."/>
            <person name="Kuo A."/>
            <person name="Drula E."/>
            <person name="Varga T."/>
            <person name="Kohler A."/>
            <person name="Feng B."/>
            <person name="Cao Y."/>
            <person name="Lipzen A."/>
            <person name="Daum C."/>
            <person name="Hundley H."/>
            <person name="Pangilinan J."/>
            <person name="Johnson J."/>
            <person name="Barry K."/>
            <person name="LaButti K."/>
            <person name="Ng V."/>
            <person name="Ahrendt S."/>
            <person name="Min B."/>
            <person name="Choi I.G."/>
            <person name="Park H."/>
            <person name="Plett J.M."/>
            <person name="Magnuson J."/>
            <person name="Spatafora J.W."/>
            <person name="Nagy L.G."/>
            <person name="Henrissat B."/>
            <person name="Grigoriev I.V."/>
            <person name="Yang Z.L."/>
            <person name="Xu J."/>
            <person name="Martin F.M."/>
        </authorList>
    </citation>
    <scope>NUCLEOTIDE SEQUENCE</scope>
    <source>
        <strain evidence="2">KKN 215</strain>
    </source>
</reference>
<feature type="region of interest" description="Disordered" evidence="1">
    <location>
        <begin position="65"/>
        <end position="121"/>
    </location>
</feature>
<evidence type="ECO:0000256" key="1">
    <source>
        <dbReference type="SAM" id="MobiDB-lite"/>
    </source>
</evidence>
<dbReference type="OrthoDB" id="3267419at2759"/>
<feature type="compositionally biased region" description="Low complexity" evidence="1">
    <location>
        <begin position="51"/>
        <end position="60"/>
    </location>
</feature>
<protein>
    <submittedName>
        <fullName evidence="2">Uncharacterized protein</fullName>
    </submittedName>
</protein>
<organism evidence="2 3">
    <name type="scientific">Cristinia sonorae</name>
    <dbReference type="NCBI Taxonomy" id="1940300"/>
    <lineage>
        <taxon>Eukaryota</taxon>
        <taxon>Fungi</taxon>
        <taxon>Dikarya</taxon>
        <taxon>Basidiomycota</taxon>
        <taxon>Agaricomycotina</taxon>
        <taxon>Agaricomycetes</taxon>
        <taxon>Agaricomycetidae</taxon>
        <taxon>Agaricales</taxon>
        <taxon>Pleurotineae</taxon>
        <taxon>Stephanosporaceae</taxon>
        <taxon>Cristinia</taxon>
    </lineage>
</organism>
<feature type="compositionally biased region" description="Pro residues" evidence="1">
    <location>
        <begin position="1"/>
        <end position="10"/>
    </location>
</feature>
<dbReference type="Proteomes" id="UP000813824">
    <property type="component" value="Unassembled WGS sequence"/>
</dbReference>
<evidence type="ECO:0000313" key="2">
    <source>
        <dbReference type="EMBL" id="KAH8104777.1"/>
    </source>
</evidence>
<dbReference type="AlphaFoldDB" id="A0A8K0XT51"/>
<sequence length="378" mass="40777">MSTYYTPPPQRATGASSNVLGMNDEDHITLTDMQHSIYVFPNPASAPPSPGGSFVSSIPSDYSGTLPGSSRFGSREHSLSLSSTNSRPRTRTRRSSSAVLIPSRRFSGGISPAGNTSEGGTDMEVEVWDWMADSEGSSLENVTWELEAEVERVGRWGLPPHSRDEPWQTIPRGSSHSMPQPLTVTIPYRMHPLHTSDTRARTQSSTSAASSVASVFSSFRLSAIQSPQPRVHIPLLSFIASLFSLDLDDPALRLLTNSNSTSESVLFPGHSSLLDTQLDLDEPSSSSSGQDPDSESVDHESTHSHQPHGFLRLLVLSDETRISIRALKDGLAVSCSNVRTPSPSPFSLPTLGGVYGLCRLIGDACWKGGKAWRTSKSS</sequence>
<name>A0A8K0XT51_9AGAR</name>
<feature type="region of interest" description="Disordered" evidence="1">
    <location>
        <begin position="277"/>
        <end position="305"/>
    </location>
</feature>
<gene>
    <name evidence="2" type="ORF">BXZ70DRAFT_615714</name>
</gene>
<comment type="caution">
    <text evidence="2">The sequence shown here is derived from an EMBL/GenBank/DDBJ whole genome shotgun (WGS) entry which is preliminary data.</text>
</comment>
<evidence type="ECO:0000313" key="3">
    <source>
        <dbReference type="Proteomes" id="UP000813824"/>
    </source>
</evidence>
<dbReference type="EMBL" id="JAEVFJ010000005">
    <property type="protein sequence ID" value="KAH8104777.1"/>
    <property type="molecule type" value="Genomic_DNA"/>
</dbReference>
<proteinExistence type="predicted"/>
<feature type="region of interest" description="Disordered" evidence="1">
    <location>
        <begin position="41"/>
        <end position="60"/>
    </location>
</feature>
<accession>A0A8K0XT51</accession>